<gene>
    <name evidence="1" type="ORF">JNE38_29075</name>
</gene>
<name>A0ABX7FMG4_BRECH</name>
<dbReference type="Proteomes" id="UP000596248">
    <property type="component" value="Chromosome"/>
</dbReference>
<evidence type="ECO:0000313" key="2">
    <source>
        <dbReference type="Proteomes" id="UP000596248"/>
    </source>
</evidence>
<organism evidence="1 2">
    <name type="scientific">Brevibacillus choshinensis</name>
    <dbReference type="NCBI Taxonomy" id="54911"/>
    <lineage>
        <taxon>Bacteria</taxon>
        <taxon>Bacillati</taxon>
        <taxon>Bacillota</taxon>
        <taxon>Bacilli</taxon>
        <taxon>Bacillales</taxon>
        <taxon>Paenibacillaceae</taxon>
        <taxon>Brevibacillus</taxon>
    </lineage>
</organism>
<accession>A0ABX7FMG4</accession>
<keyword evidence="2" id="KW-1185">Reference proteome</keyword>
<proteinExistence type="predicted"/>
<dbReference type="EMBL" id="CP069127">
    <property type="protein sequence ID" value="QRG67438.1"/>
    <property type="molecule type" value="Genomic_DNA"/>
</dbReference>
<sequence>MRHRKYLLFVFSLFYSLLFIIAPLNVLAVMPVNRGIELGIINLDKKIGPPNGFDEILIQGITANLGATDSIIEINGNQDARHTIGFADLHEKADRGWYYVYSPSAQDARKDFDEALYWIQRFNGNSNYILGGNANVYSRTISNITNPSMQPYQAYNLAELATASGGAGYTIGDNLEPNGNGYISVGHFRTTSLPTGQVSTNKTKYAVNEQVTITANATDYSYYDRGILIWNLSVINKTTGKGYYQFETNREVPDQSGYLPLVNESSSPKPFPWSQSYQYKPTEAGLYEVSLTITDRHHRARQGSPSMSVSIPYTYQFTVGEVPTDPDPDPEPPGACTRITMDLRLEQENSDKELAGVSSGGERITVKEGTRIIATAKKAGTFTHSGAVMQSGSGNNRKVGITDAPAAGTFTIAYESDDGTDCWQKTFEVADGEDGTDRCPIISVNGSSMGKGSTIEVAPGEEVRLQAKYTNANGEQGPAEIKWDVTRPDGTVETLPGSYDEVGGRQRWGTRNSAKLSLPFGTGNDRHDVLLERGKTYRVKLNFESALWLGRPECDWELVIKVRDSSCTITEQAKIKFKKYGEPPSEYPPGGVAFTDLESDPIYKELFTQTSEGYDTHMKVSASAAGTWFLEYAGKKVALSQKLAADEKLDIVLPDDIEVGEKMKLVFLSETGCVREFAFTVLSYKRCYDLVISMESTSGDKKWTRNVERGEIVELDSADFDHAGYNLKLFTSEDTKFVVQWFDPDTGTWRFNRGDHSLPNGTNPSEDHWLRLPKDESTGKVLEGLYLLNFYDEDSSSNLCDGYFFIQVGESAPAGENLLIVKSSFAITPKQPQASGTASTITFKIKNAGLLEHDTKLAVRWESSPQETLLDVDKFKPGEVRTITVPTKYPQKAENFIANINPSKNKPDNEVNWSDNRALWPVTVTGGSEIPSPPGGGGNFDGGEIGLEIYDSDSRQLQKLTVQTDGVWEREPATIRVVIDQTKINEGFQRTQQEINAKITDYKAQLEQSVSGEGIQNVTVTAVPGWITDAKSMAVYNPNRLDLKVSGPGTAQQWQVSSASTGGDYLYTGTIVPTQTTWRQELQSLKYKAEINGFVIVMDYSIHFALTYDSCTTDENDEEICEAKSEAKTMNGRYTITVKGGERYFEVFEPNAAGSIHHTAEWAEYHARDRYPNSVANDFYAGERILSQVALQDRHRHPVSGRYPVIVSAQAWISETGMRQTPLQSVLPLVTNSSLLWRGTAYSASKLGSREVGVDIPLMGDKQRGFQKDSSYAVYYFVQFRFDARKGFAYPVKSGGQGHQLDGYRVPFRIIANSWERQGLRNHTTH</sequence>
<protein>
    <submittedName>
        <fullName evidence="1">ABC transporter permease</fullName>
    </submittedName>
</protein>
<reference evidence="1 2" key="1">
    <citation type="submission" date="2021-01" db="EMBL/GenBank/DDBJ databases">
        <title>Identification of strong promoters based on the transcriptome of Brevibacillus choshinensis.</title>
        <authorList>
            <person name="Yao D."/>
            <person name="Zhang K."/>
            <person name="Wu J."/>
        </authorList>
    </citation>
    <scope>NUCLEOTIDE SEQUENCE [LARGE SCALE GENOMIC DNA]</scope>
    <source>
        <strain evidence="1 2">HPD31-SP3</strain>
    </source>
</reference>
<evidence type="ECO:0000313" key="1">
    <source>
        <dbReference type="EMBL" id="QRG67438.1"/>
    </source>
</evidence>